<dbReference type="GO" id="GO:0005886">
    <property type="term" value="C:plasma membrane"/>
    <property type="evidence" value="ECO:0007669"/>
    <property type="project" value="UniProtKB-SubCell"/>
</dbReference>
<evidence type="ECO:0000256" key="8">
    <source>
        <dbReference type="ARBA" id="ARBA00023136"/>
    </source>
</evidence>
<keyword evidence="6 9" id="KW-0029">Amino-acid transport</keyword>
<sequence length="450" mass="48245">MQMKSMKGRLRPGDTVAIGLMLFALFLGAGNLIFPPVLGQQAGENVWIATIGFLVTGVGLPLLAVTAVAFVEGDLKALSSRVHPIFAFIFPLISYLAIGPFFAIPRTGAVSFEMGMKPFLSEALVSEWYMLFLFTIIFFGITWYLSLNPSKLVDWFGKFLTPVLVLIVAVIVGKAIIDPIGEPAAPLAAYKENAFFGGFIQGYLTMDAISALVFGIVVVQVIRSKGIKESNQIAKITVVSGIIAVLGLTLIYLSLAYLGSTSTSLGVSENGGLILTNVVNELYGTSGKILLGLVIILACLTTSVGLTSACAGFFTNLFPKLSHKAIVTMVCVFSLLVANLGLTQLITVTLPVLMIIYPVAIVLIVLSYFHKWIGKRNTIYIGAILGALLISFFNGLESANIKIDAISNVLQMLPLYNEGIGWLIPSCIGGILGFFFYKSNESSELQKKGA</sequence>
<feature type="transmembrane region" description="Helical" evidence="9">
    <location>
        <begin position="326"/>
        <end position="346"/>
    </location>
</feature>
<evidence type="ECO:0000256" key="1">
    <source>
        <dbReference type="ARBA" id="ARBA00004651"/>
    </source>
</evidence>
<feature type="transmembrane region" description="Helical" evidence="9">
    <location>
        <begin position="378"/>
        <end position="399"/>
    </location>
</feature>
<dbReference type="AlphaFoldDB" id="A0A0G8F1R7"/>
<evidence type="ECO:0000256" key="4">
    <source>
        <dbReference type="ARBA" id="ARBA00022475"/>
    </source>
</evidence>
<feature type="transmembrane region" description="Helical" evidence="9">
    <location>
        <begin position="128"/>
        <end position="147"/>
    </location>
</feature>
<feature type="transmembrane region" description="Helical" evidence="9">
    <location>
        <begin position="83"/>
        <end position="104"/>
    </location>
</feature>
<accession>A0A0G8F1R7</accession>
<evidence type="ECO:0000256" key="5">
    <source>
        <dbReference type="ARBA" id="ARBA00022692"/>
    </source>
</evidence>
<dbReference type="PANTHER" id="PTHR30588">
    <property type="entry name" value="BRANCHED-CHAIN AMINO ACID TRANSPORT SYSTEM 2 CARRIER PROTEIN"/>
    <property type="match status" value="1"/>
</dbReference>
<reference evidence="10 11" key="1">
    <citation type="submission" date="2015-04" db="EMBL/GenBank/DDBJ databases">
        <title>Draft Genome Sequences of Eight Spore-Forming Food Isolates of Bacillus cereus Genome sequencing.</title>
        <authorList>
            <person name="Krawcyk A.O."/>
            <person name="de Jong A."/>
            <person name="Eijlander R.T."/>
            <person name="Berendsen E.M."/>
            <person name="Holsappel S."/>
            <person name="Wells-Bennik M."/>
            <person name="Kuipers O.P."/>
        </authorList>
    </citation>
    <scope>NUCLEOTIDE SEQUENCE [LARGE SCALE GENOMIC DNA]</scope>
    <source>
        <strain evidence="10 11">B4077</strain>
    </source>
</reference>
<gene>
    <name evidence="10" type="ORF">B4077_1395</name>
</gene>
<feature type="transmembrane region" description="Helical" evidence="9">
    <location>
        <begin position="419"/>
        <end position="437"/>
    </location>
</feature>
<dbReference type="InterPro" id="IPR004685">
    <property type="entry name" value="Brnchd-chn_aa_trnsp_Livcs"/>
</dbReference>
<comment type="subcellular location">
    <subcellularLocation>
        <location evidence="1 9">Cell membrane</location>
        <topology evidence="1 9">Multi-pass membrane protein</topology>
    </subcellularLocation>
</comment>
<keyword evidence="7 9" id="KW-1133">Transmembrane helix</keyword>
<evidence type="ECO:0000256" key="9">
    <source>
        <dbReference type="RuleBase" id="RU362122"/>
    </source>
</evidence>
<keyword evidence="4" id="KW-1003">Cell membrane</keyword>
<comment type="function">
    <text evidence="9">Component of the transport system for branched-chain amino acids.</text>
</comment>
<evidence type="ECO:0000256" key="2">
    <source>
        <dbReference type="ARBA" id="ARBA00008540"/>
    </source>
</evidence>
<dbReference type="PATRIC" id="fig|1396.428.peg.3811"/>
<evidence type="ECO:0000313" key="10">
    <source>
        <dbReference type="EMBL" id="KLA29652.1"/>
    </source>
</evidence>
<keyword evidence="3 9" id="KW-0813">Transport</keyword>
<name>A0A0G8F1R7_BACCE</name>
<comment type="caution">
    <text evidence="9">Lacks conserved residue(s) required for the propagation of feature annotation.</text>
</comment>
<dbReference type="GO" id="GO:0015190">
    <property type="term" value="F:L-leucine transmembrane transporter activity"/>
    <property type="evidence" value="ECO:0007669"/>
    <property type="project" value="TreeGrafter"/>
</dbReference>
<dbReference type="EMBL" id="LCYI01000020">
    <property type="protein sequence ID" value="KLA29652.1"/>
    <property type="molecule type" value="Genomic_DNA"/>
</dbReference>
<evidence type="ECO:0000256" key="6">
    <source>
        <dbReference type="ARBA" id="ARBA00022970"/>
    </source>
</evidence>
<dbReference type="Proteomes" id="UP000035214">
    <property type="component" value="Unassembled WGS sequence"/>
</dbReference>
<dbReference type="PANTHER" id="PTHR30588:SF8">
    <property type="entry name" value="BRANCHED-CHAIN AMINO ACID PERMEASE BRAB"/>
    <property type="match status" value="1"/>
</dbReference>
<keyword evidence="5 9" id="KW-0812">Transmembrane</keyword>
<dbReference type="GO" id="GO:0015188">
    <property type="term" value="F:L-isoleucine transmembrane transporter activity"/>
    <property type="evidence" value="ECO:0007669"/>
    <property type="project" value="TreeGrafter"/>
</dbReference>
<dbReference type="GO" id="GO:0015820">
    <property type="term" value="P:L-leucine transport"/>
    <property type="evidence" value="ECO:0007669"/>
    <property type="project" value="TreeGrafter"/>
</dbReference>
<comment type="similarity">
    <text evidence="2 9">Belongs to the branched chain amino acid transporter family.</text>
</comment>
<dbReference type="NCBIfam" id="TIGR00796">
    <property type="entry name" value="livcs"/>
    <property type="match status" value="1"/>
</dbReference>
<feature type="transmembrane region" description="Helical" evidence="9">
    <location>
        <begin position="200"/>
        <end position="222"/>
    </location>
</feature>
<evidence type="ECO:0000256" key="3">
    <source>
        <dbReference type="ARBA" id="ARBA00022448"/>
    </source>
</evidence>
<dbReference type="GO" id="GO:0005304">
    <property type="term" value="F:L-valine transmembrane transporter activity"/>
    <property type="evidence" value="ECO:0007669"/>
    <property type="project" value="TreeGrafter"/>
</dbReference>
<comment type="caution">
    <text evidence="10">The sequence shown here is derived from an EMBL/GenBank/DDBJ whole genome shotgun (WGS) entry which is preliminary data.</text>
</comment>
<dbReference type="Pfam" id="PF05525">
    <property type="entry name" value="Branch_AA_trans"/>
    <property type="match status" value="1"/>
</dbReference>
<keyword evidence="8 9" id="KW-0472">Membrane</keyword>
<dbReference type="GO" id="GO:0015818">
    <property type="term" value="P:isoleucine transport"/>
    <property type="evidence" value="ECO:0007669"/>
    <property type="project" value="TreeGrafter"/>
</dbReference>
<protein>
    <recommendedName>
        <fullName evidence="9">Branched-chain amino acid transport system carrier protein</fullName>
    </recommendedName>
</protein>
<feature type="transmembrane region" description="Helical" evidence="9">
    <location>
        <begin position="289"/>
        <end position="314"/>
    </location>
</feature>
<feature type="transmembrane region" description="Helical" evidence="9">
    <location>
        <begin position="159"/>
        <end position="177"/>
    </location>
</feature>
<proteinExistence type="inferred from homology"/>
<feature type="transmembrane region" description="Helical" evidence="9">
    <location>
        <begin position="49"/>
        <end position="71"/>
    </location>
</feature>
<feature type="transmembrane region" description="Helical" evidence="9">
    <location>
        <begin position="352"/>
        <end position="369"/>
    </location>
</feature>
<feature type="transmembrane region" description="Helical" evidence="9">
    <location>
        <begin position="234"/>
        <end position="258"/>
    </location>
</feature>
<evidence type="ECO:0000313" key="11">
    <source>
        <dbReference type="Proteomes" id="UP000035214"/>
    </source>
</evidence>
<evidence type="ECO:0000256" key="7">
    <source>
        <dbReference type="ARBA" id="ARBA00022989"/>
    </source>
</evidence>
<organism evidence="10 11">
    <name type="scientific">Bacillus cereus</name>
    <dbReference type="NCBI Taxonomy" id="1396"/>
    <lineage>
        <taxon>Bacteria</taxon>
        <taxon>Bacillati</taxon>
        <taxon>Bacillota</taxon>
        <taxon>Bacilli</taxon>
        <taxon>Bacillales</taxon>
        <taxon>Bacillaceae</taxon>
        <taxon>Bacillus</taxon>
        <taxon>Bacillus cereus group</taxon>
    </lineage>
</organism>